<protein>
    <submittedName>
        <fullName evidence="5">Helix-turn-helix transcriptional regulator</fullName>
    </submittedName>
</protein>
<dbReference type="Gene3D" id="1.10.10.60">
    <property type="entry name" value="Homeodomain-like"/>
    <property type="match status" value="1"/>
</dbReference>
<comment type="caution">
    <text evidence="5">The sequence shown here is derived from an EMBL/GenBank/DDBJ whole genome shotgun (WGS) entry which is preliminary data.</text>
</comment>
<dbReference type="Proteomes" id="UP000607645">
    <property type="component" value="Unassembled WGS sequence"/>
</dbReference>
<evidence type="ECO:0000259" key="4">
    <source>
        <dbReference type="PROSITE" id="PS01124"/>
    </source>
</evidence>
<dbReference type="PANTHER" id="PTHR43280">
    <property type="entry name" value="ARAC-FAMILY TRANSCRIPTIONAL REGULATOR"/>
    <property type="match status" value="1"/>
</dbReference>
<keyword evidence="2" id="KW-0238">DNA-binding</keyword>
<gene>
    <name evidence="5" type="ORF">H8S62_15820</name>
</gene>
<feature type="domain" description="HTH araC/xylS-type" evidence="4">
    <location>
        <begin position="217"/>
        <end position="314"/>
    </location>
</feature>
<dbReference type="EMBL" id="JACOPQ010000016">
    <property type="protein sequence ID" value="MBC5738480.1"/>
    <property type="molecule type" value="Genomic_DNA"/>
</dbReference>
<dbReference type="InterPro" id="IPR020449">
    <property type="entry name" value="Tscrpt_reg_AraC-type_HTH"/>
</dbReference>
<dbReference type="GO" id="GO:0003700">
    <property type="term" value="F:DNA-binding transcription factor activity"/>
    <property type="evidence" value="ECO:0007669"/>
    <property type="project" value="InterPro"/>
</dbReference>
<evidence type="ECO:0000256" key="2">
    <source>
        <dbReference type="ARBA" id="ARBA00023125"/>
    </source>
</evidence>
<evidence type="ECO:0000313" key="6">
    <source>
        <dbReference type="Proteomes" id="UP000607645"/>
    </source>
</evidence>
<evidence type="ECO:0000256" key="3">
    <source>
        <dbReference type="ARBA" id="ARBA00023163"/>
    </source>
</evidence>
<accession>A0A8J6JQL8</accession>
<dbReference type="SUPFAM" id="SSF51182">
    <property type="entry name" value="RmlC-like cupins"/>
    <property type="match status" value="1"/>
</dbReference>
<dbReference type="RefSeq" id="WP_173023544.1">
    <property type="nucleotide sequence ID" value="NZ_JACOPQ010000016.1"/>
</dbReference>
<sequence length="318" mass="35744">MDAGLIARLSEISEEEARILQGGGVDMQLYNEKRRKSVEASKFLEGKLISIRTHTRFAPFPPHRHQFIEIMYVCQGAITHVVGDEEITLHAGELLFLGCNSWHEIRAAGERDIGVNFLIRPAFFRAAFDMMDGQNALSDFIIDSLSGEGSADEYLHFAVADVLPVQNLVENLIWSLYNGESGSEKLNEMTMGILFLQLMQAPDLARTGGGAPRQVALRALSYIEAHYIDATLREFAARNGLAEYTVSRMIKGELGTSFRILLMEKRFSAAVHLLNTTELPVSEVIASVGYGNTSYFYRTFQQKHGCTPQEYRRRREEV</sequence>
<dbReference type="InterPro" id="IPR009057">
    <property type="entry name" value="Homeodomain-like_sf"/>
</dbReference>
<keyword evidence="3" id="KW-0804">Transcription</keyword>
<dbReference type="Pfam" id="PF07883">
    <property type="entry name" value="Cupin_2"/>
    <property type="match status" value="1"/>
</dbReference>
<evidence type="ECO:0000256" key="1">
    <source>
        <dbReference type="ARBA" id="ARBA00023015"/>
    </source>
</evidence>
<proteinExistence type="predicted"/>
<name>A0A8J6JQL8_9FIRM</name>
<dbReference type="Pfam" id="PF12833">
    <property type="entry name" value="HTH_18"/>
    <property type="match status" value="1"/>
</dbReference>
<dbReference type="PROSITE" id="PS01124">
    <property type="entry name" value="HTH_ARAC_FAMILY_2"/>
    <property type="match status" value="1"/>
</dbReference>
<dbReference type="PANTHER" id="PTHR43280:SF2">
    <property type="entry name" value="HTH-TYPE TRANSCRIPTIONAL REGULATOR EXSA"/>
    <property type="match status" value="1"/>
</dbReference>
<reference evidence="5" key="1">
    <citation type="submission" date="2020-08" db="EMBL/GenBank/DDBJ databases">
        <title>Genome public.</title>
        <authorList>
            <person name="Liu C."/>
            <person name="Sun Q."/>
        </authorList>
    </citation>
    <scope>NUCLEOTIDE SEQUENCE</scope>
    <source>
        <strain evidence="5">NSJ-52</strain>
    </source>
</reference>
<dbReference type="GO" id="GO:0043565">
    <property type="term" value="F:sequence-specific DNA binding"/>
    <property type="evidence" value="ECO:0007669"/>
    <property type="project" value="InterPro"/>
</dbReference>
<dbReference type="PRINTS" id="PR00032">
    <property type="entry name" value="HTHARAC"/>
</dbReference>
<dbReference type="InterPro" id="IPR013096">
    <property type="entry name" value="Cupin_2"/>
</dbReference>
<dbReference type="InterPro" id="IPR014710">
    <property type="entry name" value="RmlC-like_jellyroll"/>
</dbReference>
<dbReference type="Gene3D" id="2.60.120.10">
    <property type="entry name" value="Jelly Rolls"/>
    <property type="match status" value="1"/>
</dbReference>
<dbReference type="InterPro" id="IPR011051">
    <property type="entry name" value="RmlC_Cupin_sf"/>
</dbReference>
<keyword evidence="1" id="KW-0805">Transcription regulation</keyword>
<dbReference type="SUPFAM" id="SSF46689">
    <property type="entry name" value="Homeodomain-like"/>
    <property type="match status" value="1"/>
</dbReference>
<keyword evidence="6" id="KW-1185">Reference proteome</keyword>
<evidence type="ECO:0000313" key="5">
    <source>
        <dbReference type="EMBL" id="MBC5738480.1"/>
    </source>
</evidence>
<dbReference type="InterPro" id="IPR018060">
    <property type="entry name" value="HTH_AraC"/>
</dbReference>
<organism evidence="5 6">
    <name type="scientific">Lawsonibacter faecis</name>
    <dbReference type="NCBI Taxonomy" id="2763052"/>
    <lineage>
        <taxon>Bacteria</taxon>
        <taxon>Bacillati</taxon>
        <taxon>Bacillota</taxon>
        <taxon>Clostridia</taxon>
        <taxon>Eubacteriales</taxon>
        <taxon>Oscillospiraceae</taxon>
        <taxon>Lawsonibacter</taxon>
    </lineage>
</organism>
<dbReference type="AlphaFoldDB" id="A0A8J6JQL8"/>
<dbReference type="SMART" id="SM00342">
    <property type="entry name" value="HTH_ARAC"/>
    <property type="match status" value="1"/>
</dbReference>